<dbReference type="InterPro" id="IPR044926">
    <property type="entry name" value="RGS_subdomain_2"/>
</dbReference>
<feature type="domain" description="RGS" evidence="1">
    <location>
        <begin position="88"/>
        <end position="191"/>
    </location>
</feature>
<dbReference type="PANTHER" id="PTHR10845:SF274">
    <property type="entry name" value="REGULATOR OF G-PROTEIN SIGNALING 5-LIKE"/>
    <property type="match status" value="1"/>
</dbReference>
<name>A0AAY5KLK5_ESOLU</name>
<dbReference type="SMART" id="SM00315">
    <property type="entry name" value="RGS"/>
    <property type="match status" value="1"/>
</dbReference>
<reference evidence="2" key="3">
    <citation type="submission" date="2025-09" db="UniProtKB">
        <authorList>
            <consortium name="Ensembl"/>
        </authorList>
    </citation>
    <scope>IDENTIFICATION</scope>
</reference>
<dbReference type="AlphaFoldDB" id="A0AAY5KLK5"/>
<dbReference type="PRINTS" id="PR01301">
    <property type="entry name" value="RGSPROTEIN"/>
</dbReference>
<reference evidence="2 3" key="1">
    <citation type="submission" date="2020-02" db="EMBL/GenBank/DDBJ databases">
        <title>Esox lucius (northern pike) genome, fEsoLuc1, primary haplotype.</title>
        <authorList>
            <person name="Myers G."/>
            <person name="Karagic N."/>
            <person name="Meyer A."/>
            <person name="Pippel M."/>
            <person name="Reichard M."/>
            <person name="Winkler S."/>
            <person name="Tracey A."/>
            <person name="Sims Y."/>
            <person name="Howe K."/>
            <person name="Rhie A."/>
            <person name="Formenti G."/>
            <person name="Durbin R."/>
            <person name="Fedrigo O."/>
            <person name="Jarvis E.D."/>
        </authorList>
    </citation>
    <scope>NUCLEOTIDE SEQUENCE [LARGE SCALE GENOMIC DNA]</scope>
</reference>
<dbReference type="GeneTree" id="ENSGT00940000161004"/>
<proteinExistence type="predicted"/>
<organism evidence="2 3">
    <name type="scientific">Esox lucius</name>
    <name type="common">Northern pike</name>
    <dbReference type="NCBI Taxonomy" id="8010"/>
    <lineage>
        <taxon>Eukaryota</taxon>
        <taxon>Metazoa</taxon>
        <taxon>Chordata</taxon>
        <taxon>Craniata</taxon>
        <taxon>Vertebrata</taxon>
        <taxon>Euteleostomi</taxon>
        <taxon>Actinopterygii</taxon>
        <taxon>Neopterygii</taxon>
        <taxon>Teleostei</taxon>
        <taxon>Protacanthopterygii</taxon>
        <taxon>Esociformes</taxon>
        <taxon>Esocidae</taxon>
        <taxon>Esox</taxon>
    </lineage>
</organism>
<dbReference type="PANTHER" id="PTHR10845">
    <property type="entry name" value="REGULATOR OF G PROTEIN SIGNALING"/>
    <property type="match status" value="1"/>
</dbReference>
<dbReference type="InterPro" id="IPR036305">
    <property type="entry name" value="RGS_sf"/>
</dbReference>
<dbReference type="InterPro" id="IPR016137">
    <property type="entry name" value="RGS"/>
</dbReference>
<reference evidence="2" key="2">
    <citation type="submission" date="2025-08" db="UniProtKB">
        <authorList>
            <consortium name="Ensembl"/>
        </authorList>
    </citation>
    <scope>IDENTIFICATION</scope>
</reference>
<dbReference type="Pfam" id="PF00615">
    <property type="entry name" value="RGS"/>
    <property type="match status" value="1"/>
</dbReference>
<keyword evidence="3" id="KW-1185">Reference proteome</keyword>
<dbReference type="PROSITE" id="PS50132">
    <property type="entry name" value="RGS"/>
    <property type="match status" value="1"/>
</dbReference>
<protein>
    <recommendedName>
        <fullName evidence="1">RGS domain-containing protein</fullName>
    </recommendedName>
</protein>
<accession>A0AAY5KLK5</accession>
<evidence type="ECO:0000313" key="3">
    <source>
        <dbReference type="Proteomes" id="UP000265140"/>
    </source>
</evidence>
<dbReference type="SUPFAM" id="SSF48097">
    <property type="entry name" value="Regulator of G-protein signaling, RGS"/>
    <property type="match status" value="1"/>
</dbReference>
<dbReference type="Proteomes" id="UP000265140">
    <property type="component" value="Chromosome 9"/>
</dbReference>
<dbReference type="Ensembl" id="ENSELUT00000099435.1">
    <property type="protein sequence ID" value="ENSELUP00000090013.1"/>
    <property type="gene ID" value="ENSELUG00000044858.1"/>
</dbReference>
<evidence type="ECO:0000313" key="2">
    <source>
        <dbReference type="Ensembl" id="ENSELUP00000090013.1"/>
    </source>
</evidence>
<dbReference type="Gene3D" id="1.10.167.10">
    <property type="entry name" value="Regulator of G-protein Signalling 4, domain 2"/>
    <property type="match status" value="1"/>
</dbReference>
<evidence type="ECO:0000259" key="1">
    <source>
        <dbReference type="PROSITE" id="PS50132"/>
    </source>
</evidence>
<sequence length="194" mass="22160">MSLPLFGFWCKCCKSFVKTPVMLLWNKTTRYILNNVISQGLHSGSLERPNKKWFDHLHHSLSLICLSVSLSFHCSSSKRILENKALPDLESLLGSKIGQKAFRCFLQSEFSEENLEFWMSCEEYGSTPAGLQGAKARSMYDRFLHPGAPQEVNLDAETREAVLRAQQHVYNLMAKDSYRRFLRSPHCLETLGAP</sequence>